<dbReference type="InterPro" id="IPR002727">
    <property type="entry name" value="DUF47"/>
</dbReference>
<dbReference type="Proteomes" id="UP000184334">
    <property type="component" value="Unassembled WGS sequence"/>
</dbReference>
<dbReference type="STRING" id="1122195.SAMN02745164_01141"/>
<dbReference type="InterPro" id="IPR018445">
    <property type="entry name" value="Put_Phosphate_transp_reg"/>
</dbReference>
<sequence length="216" mass="26162">MFQKFNPIEELIKHARIVEEASDYLPELFERYLNNKPIEDIVNKIDKLEDDADDIKRNFRQYLKRGHLYRFERSELLDFIDLQDKIIDLIEDVAKKMTFNKIDFDEEHKKMIYSIVDEIEKMLDHFKKTVKYIKVILESDFSKNTISSEEKDISEMKWFEKDIDNKLFEFGKWLYSQKNNMHPVDFLYVRELVLLLARIADVTQNVCDRIHILINE</sequence>
<evidence type="ECO:0008006" key="5">
    <source>
        <dbReference type="Google" id="ProtNLM"/>
    </source>
</evidence>
<dbReference type="OrthoDB" id="45561at2"/>
<dbReference type="EMBL" id="FQUI01000015">
    <property type="protein sequence ID" value="SHE78614.1"/>
    <property type="molecule type" value="Genomic_DNA"/>
</dbReference>
<organism evidence="3 4">
    <name type="scientific">Marinitoga hydrogenitolerans (strain DSM 16785 / JCM 12826 / AT1271)</name>
    <dbReference type="NCBI Taxonomy" id="1122195"/>
    <lineage>
        <taxon>Bacteria</taxon>
        <taxon>Thermotogati</taxon>
        <taxon>Thermotogota</taxon>
        <taxon>Thermotogae</taxon>
        <taxon>Petrotogales</taxon>
        <taxon>Petrotogaceae</taxon>
        <taxon>Marinitoga</taxon>
    </lineage>
</organism>
<protein>
    <recommendedName>
        <fullName evidence="5">Phosphate transport regulator</fullName>
    </recommendedName>
</protein>
<feature type="coiled-coil region" evidence="2">
    <location>
        <begin position="38"/>
        <end position="65"/>
    </location>
</feature>
<keyword evidence="2" id="KW-0175">Coiled coil</keyword>
<dbReference type="InterPro" id="IPR038078">
    <property type="entry name" value="PhoU-like_sf"/>
</dbReference>
<dbReference type="RefSeq" id="WP_072864359.1">
    <property type="nucleotide sequence ID" value="NZ_FQUI01000015.1"/>
</dbReference>
<proteinExistence type="inferred from homology"/>
<accession>A0A1M4WBJ8</accession>
<evidence type="ECO:0000313" key="3">
    <source>
        <dbReference type="EMBL" id="SHE78614.1"/>
    </source>
</evidence>
<reference evidence="3" key="1">
    <citation type="submission" date="2016-11" db="EMBL/GenBank/DDBJ databases">
        <authorList>
            <person name="Varghese N."/>
            <person name="Submissions S."/>
        </authorList>
    </citation>
    <scope>NUCLEOTIDE SEQUENCE [LARGE SCALE GENOMIC DNA]</scope>
    <source>
        <strain evidence="3">DSM 16785</strain>
    </source>
</reference>
<dbReference type="Gene3D" id="1.20.58.220">
    <property type="entry name" value="Phosphate transport system protein phou homolog 2, domain 2"/>
    <property type="match status" value="1"/>
</dbReference>
<name>A0A1M4WBJ8_MARH1</name>
<dbReference type="PANTHER" id="PTHR36536">
    <property type="entry name" value="UPF0111 PROTEIN HI_1603"/>
    <property type="match status" value="1"/>
</dbReference>
<dbReference type="SUPFAM" id="SSF109755">
    <property type="entry name" value="PhoU-like"/>
    <property type="match status" value="1"/>
</dbReference>
<keyword evidence="4" id="KW-1185">Reference proteome</keyword>
<evidence type="ECO:0000256" key="1">
    <source>
        <dbReference type="ARBA" id="ARBA00008591"/>
    </source>
</evidence>
<comment type="caution">
    <text evidence="3">The sequence shown here is derived from an EMBL/GenBank/DDBJ whole genome shotgun (WGS) entry which is preliminary data.</text>
</comment>
<dbReference type="AlphaFoldDB" id="A0A1M4WBJ8"/>
<gene>
    <name evidence="3" type="ORF">SAMN02745164_01141</name>
</gene>
<dbReference type="PANTHER" id="PTHR36536:SF3">
    <property type="entry name" value="UPF0111 PROTEIN HI_1603"/>
    <property type="match status" value="1"/>
</dbReference>
<evidence type="ECO:0000256" key="2">
    <source>
        <dbReference type="SAM" id="Coils"/>
    </source>
</evidence>
<dbReference type="Pfam" id="PF01865">
    <property type="entry name" value="PhoU_div"/>
    <property type="match status" value="1"/>
</dbReference>
<evidence type="ECO:0000313" key="4">
    <source>
        <dbReference type="Proteomes" id="UP000184334"/>
    </source>
</evidence>
<comment type="similarity">
    <text evidence="1">Belongs to the UPF0111 family.</text>
</comment>